<dbReference type="EMBL" id="GIBP01005902">
    <property type="protein sequence ID" value="NDV34871.1"/>
    <property type="molecule type" value="Transcribed_RNA"/>
</dbReference>
<protein>
    <recommendedName>
        <fullName evidence="1">Cytidyltransferase-like domain-containing protein</fullName>
    </recommendedName>
</protein>
<name>A0A6B2LDH1_9EUKA</name>
<evidence type="ECO:0000313" key="2">
    <source>
        <dbReference type="EMBL" id="NDV34871.1"/>
    </source>
</evidence>
<feature type="domain" description="Cytidyltransferase-like" evidence="1">
    <location>
        <begin position="125"/>
        <end position="269"/>
    </location>
</feature>
<dbReference type="GO" id="GO:0004140">
    <property type="term" value="F:dephospho-CoA kinase activity"/>
    <property type="evidence" value="ECO:0007669"/>
    <property type="project" value="TreeGrafter"/>
</dbReference>
<proteinExistence type="predicted"/>
<dbReference type="PANTHER" id="PTHR10695">
    <property type="entry name" value="DEPHOSPHO-COA KINASE-RELATED"/>
    <property type="match status" value="1"/>
</dbReference>
<sequence>MESAAKQISQQFYVKLAFNQTSQFSLQSLIHGIGDMYSTVNSINYKLDTVVLPPNSLNVLLKDANLQVVFNAPGVVTLANERRKSNNIPLLKSITLPQGPPFEVSDLSSLDYTYEGTERAKKICLGGTFDRIHVGHKLLLTAATLTASPGSSIVIGLADGPLLLNKSYKELIEPFRVRAEKLEALMRTLAPGIPTCIVPIADKYGPTITDPEMDALVISDETGAGLHEINALRRAKGWQELTEVRIPLLQNNTNLTQNDEKMSSSWLRKQDWIEKNLKK</sequence>
<dbReference type="Pfam" id="PF01467">
    <property type="entry name" value="CTP_transf_like"/>
    <property type="match status" value="1"/>
</dbReference>
<dbReference type="SUPFAM" id="SSF52374">
    <property type="entry name" value="Nucleotidylyl transferase"/>
    <property type="match status" value="1"/>
</dbReference>
<dbReference type="InterPro" id="IPR004821">
    <property type="entry name" value="Cyt_trans-like"/>
</dbReference>
<reference evidence="2" key="1">
    <citation type="journal article" date="2020" name="J. Eukaryot. Microbiol.">
        <title>De novo Sequencing, Assembly and Annotation of the Transcriptome for the Free-Living Testate Amoeba Arcella intermedia.</title>
        <authorList>
            <person name="Ribeiro G.M."/>
            <person name="Porfirio-Sousa A.L."/>
            <person name="Maurer-Alcala X.X."/>
            <person name="Katz L.A."/>
            <person name="Lahr D.J.G."/>
        </authorList>
    </citation>
    <scope>NUCLEOTIDE SEQUENCE</scope>
</reference>
<dbReference type="InterPro" id="IPR014729">
    <property type="entry name" value="Rossmann-like_a/b/a_fold"/>
</dbReference>
<dbReference type="GO" id="GO:0015937">
    <property type="term" value="P:coenzyme A biosynthetic process"/>
    <property type="evidence" value="ECO:0007669"/>
    <property type="project" value="TreeGrafter"/>
</dbReference>
<dbReference type="Gene3D" id="3.40.50.620">
    <property type="entry name" value="HUPs"/>
    <property type="match status" value="1"/>
</dbReference>
<dbReference type="PANTHER" id="PTHR10695:SF46">
    <property type="entry name" value="BIFUNCTIONAL COENZYME A SYNTHASE-RELATED"/>
    <property type="match status" value="1"/>
</dbReference>
<evidence type="ECO:0000259" key="1">
    <source>
        <dbReference type="Pfam" id="PF01467"/>
    </source>
</evidence>
<dbReference type="AlphaFoldDB" id="A0A6B2LDH1"/>
<accession>A0A6B2LDH1</accession>
<organism evidence="2">
    <name type="scientific">Arcella intermedia</name>
    <dbReference type="NCBI Taxonomy" id="1963864"/>
    <lineage>
        <taxon>Eukaryota</taxon>
        <taxon>Amoebozoa</taxon>
        <taxon>Tubulinea</taxon>
        <taxon>Elardia</taxon>
        <taxon>Arcellinida</taxon>
        <taxon>Sphaerothecina</taxon>
        <taxon>Arcellidae</taxon>
        <taxon>Arcella</taxon>
    </lineage>
</organism>